<proteinExistence type="predicted"/>
<accession>A0A1T4N5R3</accession>
<keyword evidence="2" id="KW-1185">Reference proteome</keyword>
<evidence type="ECO:0000313" key="2">
    <source>
        <dbReference type="Proteomes" id="UP000191153"/>
    </source>
</evidence>
<organism evidence="1 2">
    <name type="scientific">Cetobacterium ceti</name>
    <dbReference type="NCBI Taxonomy" id="180163"/>
    <lineage>
        <taxon>Bacteria</taxon>
        <taxon>Fusobacteriati</taxon>
        <taxon>Fusobacteriota</taxon>
        <taxon>Fusobacteriia</taxon>
        <taxon>Fusobacteriales</taxon>
        <taxon>Fusobacteriaceae</taxon>
        <taxon>Cetobacterium</taxon>
    </lineage>
</organism>
<dbReference type="EMBL" id="FUWX01000010">
    <property type="protein sequence ID" value="SJZ74397.1"/>
    <property type="molecule type" value="Genomic_DNA"/>
</dbReference>
<dbReference type="Proteomes" id="UP000191153">
    <property type="component" value="Unassembled WGS sequence"/>
</dbReference>
<dbReference type="AlphaFoldDB" id="A0A1T4N5R3"/>
<protein>
    <submittedName>
        <fullName evidence="1">Uncharacterized protein</fullName>
    </submittedName>
</protein>
<evidence type="ECO:0000313" key="1">
    <source>
        <dbReference type="EMBL" id="SJZ74397.1"/>
    </source>
</evidence>
<sequence length="98" mass="11802">MLRKTYIFIFIIIGLIFFKVQENKNWEHTTGTINKIIKTSDNSYSFQLHYKTIIENKTITHVLQGHYKKPVDNQKIPLKYMKNNPIKYELLQPIKYIK</sequence>
<gene>
    <name evidence="1" type="ORF">SAMN02745174_01422</name>
</gene>
<reference evidence="1 2" key="1">
    <citation type="submission" date="2017-02" db="EMBL/GenBank/DDBJ databases">
        <authorList>
            <person name="Peterson S.W."/>
        </authorList>
    </citation>
    <scope>NUCLEOTIDE SEQUENCE [LARGE SCALE GENOMIC DNA]</scope>
    <source>
        <strain evidence="1 2">ATCC 700028</strain>
    </source>
</reference>
<name>A0A1T4N5R3_9FUSO</name>
<dbReference type="RefSeq" id="WP_078693914.1">
    <property type="nucleotide sequence ID" value="NZ_FUWX01000010.1"/>
</dbReference>